<dbReference type="AlphaFoldDB" id="A0A7N2QZD0"/>
<dbReference type="InterPro" id="IPR016024">
    <property type="entry name" value="ARM-type_fold"/>
</dbReference>
<protein>
    <recommendedName>
        <fullName evidence="10">Nuclear condensin complex subunit 3 C-terminal domain-containing protein</fullName>
    </recommendedName>
</protein>
<keyword evidence="5" id="KW-0498">Mitosis</keyword>
<evidence type="ECO:0000256" key="9">
    <source>
        <dbReference type="SAM" id="MobiDB-lite"/>
    </source>
</evidence>
<evidence type="ECO:0000313" key="12">
    <source>
        <dbReference type="Proteomes" id="UP000594261"/>
    </source>
</evidence>
<dbReference type="Gramene" id="QL02p059099:mrna">
    <property type="protein sequence ID" value="QL02p059099:mrna"/>
    <property type="gene ID" value="QL02p059099"/>
</dbReference>
<evidence type="ECO:0000256" key="5">
    <source>
        <dbReference type="ARBA" id="ARBA00022776"/>
    </source>
</evidence>
<evidence type="ECO:0000256" key="3">
    <source>
        <dbReference type="ARBA" id="ARBA00022454"/>
    </source>
</evidence>
<dbReference type="InterPro" id="IPR025977">
    <property type="entry name" value="Cnd3_C"/>
</dbReference>
<evidence type="ECO:0000256" key="4">
    <source>
        <dbReference type="ARBA" id="ARBA00022618"/>
    </source>
</evidence>
<dbReference type="GO" id="GO:0007076">
    <property type="term" value="P:mitotic chromosome condensation"/>
    <property type="evidence" value="ECO:0007669"/>
    <property type="project" value="InterPro"/>
</dbReference>
<name>A0A7N2QZD0_QUELO</name>
<dbReference type="PANTHER" id="PTHR14418">
    <property type="entry name" value="CONDENSIN COMPLEX SUBUNIT 3-RELATED"/>
    <property type="match status" value="1"/>
</dbReference>
<evidence type="ECO:0000313" key="11">
    <source>
        <dbReference type="EnsemblPlants" id="QL02p059099:mrna"/>
    </source>
</evidence>
<dbReference type="Pfam" id="PF12719">
    <property type="entry name" value="Cnd3"/>
    <property type="match status" value="1"/>
</dbReference>
<dbReference type="SUPFAM" id="SSF48371">
    <property type="entry name" value="ARM repeat"/>
    <property type="match status" value="1"/>
</dbReference>
<evidence type="ECO:0000256" key="8">
    <source>
        <dbReference type="SAM" id="Coils"/>
    </source>
</evidence>
<feature type="coiled-coil region" evidence="8">
    <location>
        <begin position="1"/>
        <end position="39"/>
    </location>
</feature>
<dbReference type="FunCoup" id="A0A7N2QZD0">
    <property type="interactions" value="1545"/>
</dbReference>
<keyword evidence="3" id="KW-0158">Chromosome</keyword>
<feature type="region of interest" description="Disordered" evidence="9">
    <location>
        <begin position="1047"/>
        <end position="1140"/>
    </location>
</feature>
<sequence length="1140" mass="126834">MAEEREEEKQLKQKIAKILEETRTSYATHNRKLKELSALRSRSSSPFQFFSAFSKTLTPLFTLQRRVASTERVVRFVSIFASASVDSDAFLEEFLRFLLVAAAAANKTARFRACQMVSEIIMRLPDDAEVSSELWDEVIECMLVCVRDKVSIIRTFAVRALSRFANDGENSDILDLFLEVLPIEQNADVRKTIVLSLPPSNATSQVIIDCTTDVSESVRKAAYCVLANKFPLQSLSIKLRTTILQRGLADRSLAVSKECLKLMKDEWLIKCCNADPVELLKYLDVETYELVGESVMGALLTAGLVNLRDGESIQQYISSTVDRTEGDSVHCTPSIQLMEAEVALYWRTVCRHLQDEAQAKGSDAAATMGTEAAVYAAEASDNNDLLDRILPATVSDYIDLVKAHIDAGPNYCFASRQLLLLGAMLDFSDATNRKVASTLVQELLHKPPEHEVDDDGNMVVIGDGINLGGDREWADAVSGLAKKVHAANGEFEQILLGVVEELARPCRERTADFMQWMHSFAVTGLLLENAKSFRLLQGQAIEPFELLQSLLLPGKKENTNPEKIINDRDLAINGDGAISRSTLREIAPSIAINGAGKIAIDASRDRDLATARDRDLGRRRDRNQLRDLATARSREGEIAPSIAIFAASDWSSRDRRRLELGAKHVHLDVQRIAVRCLGLFGLLEKKPRDELVKQLRLSFVNGPSAVCVVACKALIDLVMWHGPQEVDRALGENFSSKVQDDKKAFSPVNLSDTGEGLDVHTLDLLYAGIDRYEQGNSLASDENESVQAILGEGFAKILLLSENYPSIQSSLHPFLLAKLINLYFSNERKDLQRLKQCLSVFFEHYPSLSANHKKYLSEAFIPIMRSMWPGVNGNAGGSPVLVSDMRKRAVQASRFMLQMMQAPLYEKETVKEDENGNRVLPEVIDGSLEPLLECSEEGLAIRIAVEVASFHMKKTAAERSYVLALCRILVLLHFRLSEQGSIKLMRRLLNHVAESVLAEKDLVKELKGMADRLKALDREPEQELSQDQANLILGRLELDFNLDTNGSVEMLQTPAPRSSRPPRSRRRVRLEEVSSDEEVSPNSVVPTVPGTISVRSQRASKTAALTKMTATRSMRIDSYDDEEEEGSEVTSEEDSDESDE</sequence>
<evidence type="ECO:0000256" key="1">
    <source>
        <dbReference type="ARBA" id="ARBA00004286"/>
    </source>
</evidence>
<dbReference type="GO" id="GO:0051301">
    <property type="term" value="P:cell division"/>
    <property type="evidence" value="ECO:0007669"/>
    <property type="project" value="UniProtKB-KW"/>
</dbReference>
<organism evidence="11 12">
    <name type="scientific">Quercus lobata</name>
    <name type="common">Valley oak</name>
    <dbReference type="NCBI Taxonomy" id="97700"/>
    <lineage>
        <taxon>Eukaryota</taxon>
        <taxon>Viridiplantae</taxon>
        <taxon>Streptophyta</taxon>
        <taxon>Embryophyta</taxon>
        <taxon>Tracheophyta</taxon>
        <taxon>Spermatophyta</taxon>
        <taxon>Magnoliopsida</taxon>
        <taxon>eudicotyledons</taxon>
        <taxon>Gunneridae</taxon>
        <taxon>Pentapetalae</taxon>
        <taxon>rosids</taxon>
        <taxon>fabids</taxon>
        <taxon>Fagales</taxon>
        <taxon>Fagaceae</taxon>
        <taxon>Quercus</taxon>
    </lineage>
</organism>
<keyword evidence="8" id="KW-0175">Coiled coil</keyword>
<evidence type="ECO:0000256" key="7">
    <source>
        <dbReference type="ARBA" id="ARBA00023306"/>
    </source>
</evidence>
<dbReference type="PANTHER" id="PTHR14418:SF5">
    <property type="entry name" value="CONDENSIN COMPLEX SUBUNIT 3"/>
    <property type="match status" value="1"/>
</dbReference>
<evidence type="ECO:0000256" key="6">
    <source>
        <dbReference type="ARBA" id="ARBA00023067"/>
    </source>
</evidence>
<reference evidence="12" key="1">
    <citation type="journal article" date="2016" name="G3 (Bethesda)">
        <title>First Draft Assembly and Annotation of the Genome of a California Endemic Oak Quercus lobata Nee (Fagaceae).</title>
        <authorList>
            <person name="Sork V.L."/>
            <person name="Fitz-Gibbon S.T."/>
            <person name="Puiu D."/>
            <person name="Crepeau M."/>
            <person name="Gugger P.F."/>
            <person name="Sherman R."/>
            <person name="Stevens K."/>
            <person name="Langley C.H."/>
            <person name="Pellegrini M."/>
            <person name="Salzberg S.L."/>
        </authorList>
    </citation>
    <scope>NUCLEOTIDE SEQUENCE [LARGE SCALE GENOMIC DNA]</scope>
    <source>
        <strain evidence="12">cv. SW786</strain>
    </source>
</reference>
<proteinExistence type="inferred from homology"/>
<dbReference type="InParanoid" id="A0A7N2QZD0"/>
<keyword evidence="4" id="KW-0132">Cell division</keyword>
<dbReference type="GO" id="GO:0000796">
    <property type="term" value="C:condensin complex"/>
    <property type="evidence" value="ECO:0007669"/>
    <property type="project" value="InterPro"/>
</dbReference>
<keyword evidence="6" id="KW-0226">DNA condensation</keyword>
<comment type="similarity">
    <text evidence="2">Belongs to the CND3 (condensin subunit 3) family.</text>
</comment>
<dbReference type="GO" id="GO:0000793">
    <property type="term" value="C:condensed chromosome"/>
    <property type="evidence" value="ECO:0007669"/>
    <property type="project" value="TreeGrafter"/>
</dbReference>
<accession>A0A7N2QZD0</accession>
<evidence type="ECO:0000256" key="2">
    <source>
        <dbReference type="ARBA" id="ARBA00006533"/>
    </source>
</evidence>
<dbReference type="InterPro" id="IPR011989">
    <property type="entry name" value="ARM-like"/>
</dbReference>
<dbReference type="EnsemblPlants" id="QL02p059099:mrna">
    <property type="protein sequence ID" value="QL02p059099:mrna"/>
    <property type="gene ID" value="QL02p059099"/>
</dbReference>
<dbReference type="InterPro" id="IPR027165">
    <property type="entry name" value="CND3"/>
</dbReference>
<dbReference type="Proteomes" id="UP000594261">
    <property type="component" value="Chromosome 2"/>
</dbReference>
<dbReference type="Gene3D" id="1.25.10.10">
    <property type="entry name" value="Leucine-rich Repeat Variant"/>
    <property type="match status" value="1"/>
</dbReference>
<feature type="domain" description="Nuclear condensin complex subunit 3 C-terminal" evidence="10">
    <location>
        <begin position="662"/>
        <end position="974"/>
    </location>
</feature>
<evidence type="ECO:0000259" key="10">
    <source>
        <dbReference type="Pfam" id="PF12719"/>
    </source>
</evidence>
<reference evidence="11" key="2">
    <citation type="submission" date="2021-01" db="UniProtKB">
        <authorList>
            <consortium name="EnsemblPlants"/>
        </authorList>
    </citation>
    <scope>IDENTIFICATION</scope>
</reference>
<dbReference type="OMA" id="FRATQIT"/>
<comment type="subcellular location">
    <subcellularLocation>
        <location evidence="1">Chromosome</location>
    </subcellularLocation>
</comment>
<keyword evidence="7" id="KW-0131">Cell cycle</keyword>
<feature type="compositionally biased region" description="Acidic residues" evidence="9">
    <location>
        <begin position="1119"/>
        <end position="1140"/>
    </location>
</feature>
<keyword evidence="12" id="KW-1185">Reference proteome</keyword>